<protein>
    <recommendedName>
        <fullName evidence="2 14">DNA ligase</fullName>
        <ecNumber evidence="14">6.5.1.1</ecNumber>
    </recommendedName>
    <alternativeName>
        <fullName evidence="14">Polydeoxyribonucleotide synthase [ATP]</fullName>
    </alternativeName>
</protein>
<keyword evidence="10 14" id="KW-0460">Magnesium</keyword>
<dbReference type="EC" id="6.5.1.1" evidence="14"/>
<dbReference type="GO" id="GO:0051301">
    <property type="term" value="P:cell division"/>
    <property type="evidence" value="ECO:0007669"/>
    <property type="project" value="UniProtKB-KW"/>
</dbReference>
<keyword evidence="18" id="KW-1185">Reference proteome</keyword>
<dbReference type="InterPro" id="IPR012340">
    <property type="entry name" value="NA-bd_OB-fold"/>
</dbReference>
<dbReference type="PROSITE" id="PS50160">
    <property type="entry name" value="DNA_LIGASE_A3"/>
    <property type="match status" value="1"/>
</dbReference>
<comment type="cofactor">
    <cofactor evidence="14">
        <name>Mg(2+)</name>
        <dbReference type="ChEBI" id="CHEBI:18420"/>
    </cofactor>
</comment>
<evidence type="ECO:0000256" key="12">
    <source>
        <dbReference type="ARBA" id="ARBA00023204"/>
    </source>
</evidence>
<comment type="catalytic activity">
    <reaction evidence="14">
        <text>ATP + (deoxyribonucleotide)n-3'-hydroxyl + 5'-phospho-(deoxyribonucleotide)m = (deoxyribonucleotide)n+m + AMP + diphosphate.</text>
        <dbReference type="EC" id="6.5.1.1"/>
    </reaction>
</comment>
<dbReference type="HAMAP" id="MF_00407">
    <property type="entry name" value="DNA_ligase"/>
    <property type="match status" value="1"/>
</dbReference>
<dbReference type="SUPFAM" id="SSF117018">
    <property type="entry name" value="ATP-dependent DNA ligase DNA-binding domain"/>
    <property type="match status" value="1"/>
</dbReference>
<evidence type="ECO:0000256" key="11">
    <source>
        <dbReference type="ARBA" id="ARBA00023172"/>
    </source>
</evidence>
<keyword evidence="4 14" id="KW-0132">Cell division</keyword>
<dbReference type="PANTHER" id="PTHR45674">
    <property type="entry name" value="DNA LIGASE 1/3 FAMILY MEMBER"/>
    <property type="match status" value="1"/>
</dbReference>
<keyword evidence="8 14" id="KW-0227">DNA damage</keyword>
<dbReference type="Gene3D" id="2.40.50.140">
    <property type="entry name" value="Nucleic acid-binding proteins"/>
    <property type="match status" value="1"/>
</dbReference>
<dbReference type="InterPro" id="IPR050191">
    <property type="entry name" value="ATP-dep_DNA_ligase"/>
</dbReference>
<dbReference type="GO" id="GO:0003677">
    <property type="term" value="F:DNA binding"/>
    <property type="evidence" value="ECO:0007669"/>
    <property type="project" value="InterPro"/>
</dbReference>
<feature type="binding site" evidence="14">
    <location>
        <position position="267"/>
    </location>
    <ligand>
        <name>ATP</name>
        <dbReference type="ChEBI" id="CHEBI:30616"/>
    </ligand>
</feature>
<dbReference type="PANTHER" id="PTHR45674:SF4">
    <property type="entry name" value="DNA LIGASE 1"/>
    <property type="match status" value="1"/>
</dbReference>
<keyword evidence="7 14" id="KW-0547">Nucleotide-binding</keyword>
<evidence type="ECO:0000256" key="14">
    <source>
        <dbReference type="HAMAP-Rule" id="MF_00407"/>
    </source>
</evidence>
<evidence type="ECO:0000256" key="3">
    <source>
        <dbReference type="ARBA" id="ARBA00022598"/>
    </source>
</evidence>
<evidence type="ECO:0000256" key="13">
    <source>
        <dbReference type="ARBA" id="ARBA00023306"/>
    </source>
</evidence>
<feature type="binding site" evidence="14">
    <location>
        <position position="442"/>
    </location>
    <ligand>
        <name>ATP</name>
        <dbReference type="ChEBI" id="CHEBI:30616"/>
    </ligand>
</feature>
<dbReference type="AlphaFoldDB" id="A0A5B9DBQ4"/>
<evidence type="ECO:0000256" key="9">
    <source>
        <dbReference type="ARBA" id="ARBA00022840"/>
    </source>
</evidence>
<name>A0A5B9DBQ4_9ARCH</name>
<evidence type="ECO:0000256" key="6">
    <source>
        <dbReference type="ARBA" id="ARBA00022723"/>
    </source>
</evidence>
<sequence>MDFNKIISYYEKLESTRKRLEMIEILAQLFSECIKEENRKDFRKIIYLTQGRLVSEIDDFPTFGIAEKMVIQAISKFTGIANSNVKNLINKKGDVGEALESILKRREGKKQTYSLDTFVKETKTEKILEISRLYSELEKLSKIKGDGSQDQKINLLTGIFRLSSPQSAKFIVKIILSDLRMGIADKTILDSLSLSITGSKNNRSFIEHAYNIHPDLGYIAEKLMKEGLEGIKSITIQVGIPIRMMLASRIQYTEIQKKLGGGDFIAEYKYDGERVQVHKKGQKISLFSRRLKDITHQYPDIVECVNNQVKSENAVFEGEIVAMDAFFEKMLPFQVVSTRRRKYDIEKMKKEVPVCLYSFDLLFENDESLLNLSLNDRRKRLEKMITPSETIQFSNKKMIHNTQEMVEYFNEARKKGAEGIMNKAIGPDSVYKSGNRGFLWIKLKGLEGGKMLDTIDIVIIGGSWGKGRRKGLLSPFYGAVYNKETNMFEFFTRVGSGFSDDDLEQFTDRLKKLEIKKPPKNIICADTPDVWFQPEIIIEVMGDELTISNKSDVGASLGDPRGYSLRFPVYQRIREDKNIYQITTTQEILELFEIQNSQTL</sequence>
<dbReference type="SUPFAM" id="SSF50249">
    <property type="entry name" value="Nucleic acid-binding proteins"/>
    <property type="match status" value="1"/>
</dbReference>
<comment type="function">
    <text evidence="14">DNA ligase that seals nicks in double-stranded DNA during DNA replication, DNA recombination and DNA repair.</text>
</comment>
<feature type="binding site" evidence="14">
    <location>
        <position position="359"/>
    </location>
    <ligand>
        <name>ATP</name>
        <dbReference type="ChEBI" id="CHEBI:30616"/>
    </ligand>
</feature>
<feature type="binding site" evidence="14">
    <location>
        <position position="274"/>
    </location>
    <ligand>
        <name>ATP</name>
        <dbReference type="ChEBI" id="CHEBI:30616"/>
    </ligand>
</feature>
<reference evidence="17 18" key="2">
    <citation type="journal article" date="2024" name="Int. J. Syst. Evol. Microbiol.">
        <title>Promethearchaeum syntrophicum gen. nov., sp. nov., an anaerobic, obligately syntrophic archaeon, the first isolate of the lineage 'Asgard' archaea, and proposal of the new archaeal phylum Promethearchaeota phyl. nov. and kingdom Promethearchaeati regn. nov.</title>
        <authorList>
            <person name="Imachi H."/>
            <person name="Nobu M.K."/>
            <person name="Kato S."/>
            <person name="Takaki Y."/>
            <person name="Miyazaki M."/>
            <person name="Miyata M."/>
            <person name="Ogawara M."/>
            <person name="Saito Y."/>
            <person name="Sakai S."/>
            <person name="Tahara Y.O."/>
            <person name="Takano Y."/>
            <person name="Tasumi E."/>
            <person name="Uematsu K."/>
            <person name="Yoshimura T."/>
            <person name="Itoh T."/>
            <person name="Ohkuma M."/>
            <person name="Takai K."/>
        </authorList>
    </citation>
    <scope>NUCLEOTIDE SEQUENCE [LARGE SCALE GENOMIC DNA]</scope>
    <source>
        <strain evidence="17 18">MK-D1</strain>
    </source>
</reference>
<evidence type="ECO:0000256" key="4">
    <source>
        <dbReference type="ARBA" id="ARBA00022618"/>
    </source>
</evidence>
<dbReference type="InterPro" id="IPR000977">
    <property type="entry name" value="DNA_ligase_ATP-dep"/>
</dbReference>
<evidence type="ECO:0000256" key="5">
    <source>
        <dbReference type="ARBA" id="ARBA00022705"/>
    </source>
</evidence>
<comment type="similarity">
    <text evidence="1 14 15">Belongs to the ATP-dependent DNA ligase family.</text>
</comment>
<organism evidence="17 18">
    <name type="scientific">Promethearchaeum syntrophicum</name>
    <dbReference type="NCBI Taxonomy" id="2594042"/>
    <lineage>
        <taxon>Archaea</taxon>
        <taxon>Promethearchaeati</taxon>
        <taxon>Promethearchaeota</taxon>
        <taxon>Promethearchaeia</taxon>
        <taxon>Promethearchaeales</taxon>
        <taxon>Promethearchaeaceae</taxon>
        <taxon>Promethearchaeum</taxon>
    </lineage>
</organism>
<dbReference type="GO" id="GO:0006273">
    <property type="term" value="P:lagging strand elongation"/>
    <property type="evidence" value="ECO:0007669"/>
    <property type="project" value="TreeGrafter"/>
</dbReference>
<evidence type="ECO:0000313" key="17">
    <source>
        <dbReference type="EMBL" id="QEE16405.1"/>
    </source>
</evidence>
<dbReference type="Pfam" id="PF01068">
    <property type="entry name" value="DNA_ligase_A_M"/>
    <property type="match status" value="1"/>
</dbReference>
<dbReference type="InterPro" id="IPR012308">
    <property type="entry name" value="DNA_ligase_ATP-dep_N"/>
</dbReference>
<dbReference type="EMBL" id="CP042905">
    <property type="protein sequence ID" value="QEE16405.1"/>
    <property type="molecule type" value="Genomic_DNA"/>
</dbReference>
<dbReference type="CDD" id="cd07901">
    <property type="entry name" value="Adenylation_DNA_ligase_Arch_LigB"/>
    <property type="match status" value="1"/>
</dbReference>
<gene>
    <name evidence="14" type="primary">lig</name>
    <name evidence="17" type="ORF">DSAG12_02235</name>
</gene>
<dbReference type="Pfam" id="PF04679">
    <property type="entry name" value="DNA_ligase_A_C"/>
    <property type="match status" value="1"/>
</dbReference>
<dbReference type="GO" id="GO:0005524">
    <property type="term" value="F:ATP binding"/>
    <property type="evidence" value="ECO:0007669"/>
    <property type="project" value="UniProtKB-UniRule"/>
</dbReference>
<evidence type="ECO:0000256" key="2">
    <source>
        <dbReference type="ARBA" id="ARBA00013308"/>
    </source>
</evidence>
<dbReference type="GO" id="GO:0003910">
    <property type="term" value="F:DNA ligase (ATP) activity"/>
    <property type="evidence" value="ECO:0007669"/>
    <property type="project" value="UniProtKB-UniRule"/>
</dbReference>
<dbReference type="Proteomes" id="UP000321408">
    <property type="component" value="Chromosome"/>
</dbReference>
<dbReference type="RefSeq" id="WP_147663286.1">
    <property type="nucleotide sequence ID" value="NZ_CP042905.2"/>
</dbReference>
<keyword evidence="5 14" id="KW-0235">DNA replication</keyword>
<dbReference type="InterPro" id="IPR016059">
    <property type="entry name" value="DNA_ligase_ATP-dep_CS"/>
</dbReference>
<keyword evidence="13 14" id="KW-0131">Cell cycle</keyword>
<feature type="binding site" evidence="14">
    <location>
        <position position="319"/>
    </location>
    <ligand>
        <name>ATP</name>
        <dbReference type="ChEBI" id="CHEBI:30616"/>
    </ligand>
</feature>
<dbReference type="InterPro" id="IPR012309">
    <property type="entry name" value="DNA_ligase_ATP-dep_C"/>
</dbReference>
<dbReference type="PROSITE" id="PS00697">
    <property type="entry name" value="DNA_LIGASE_A1"/>
    <property type="match status" value="1"/>
</dbReference>
<feature type="domain" description="ATP-dependent DNA ligase family profile" evidence="16">
    <location>
        <begin position="347"/>
        <end position="482"/>
    </location>
</feature>
<dbReference type="GO" id="GO:0006310">
    <property type="term" value="P:DNA recombination"/>
    <property type="evidence" value="ECO:0007669"/>
    <property type="project" value="UniProtKB-UniRule"/>
</dbReference>
<dbReference type="InterPro" id="IPR012310">
    <property type="entry name" value="DNA_ligase_ATP-dep_cent"/>
</dbReference>
<dbReference type="GO" id="GO:0071897">
    <property type="term" value="P:DNA biosynthetic process"/>
    <property type="evidence" value="ECO:0007669"/>
    <property type="project" value="InterPro"/>
</dbReference>
<dbReference type="GO" id="GO:0046872">
    <property type="term" value="F:metal ion binding"/>
    <property type="evidence" value="ECO:0007669"/>
    <property type="project" value="UniProtKB-KW"/>
</dbReference>
<feature type="binding site" evidence="14">
    <location>
        <position position="289"/>
    </location>
    <ligand>
        <name>ATP</name>
        <dbReference type="ChEBI" id="CHEBI:30616"/>
    </ligand>
</feature>
<dbReference type="GeneID" id="41330225"/>
<keyword evidence="3 14" id="KW-0436">Ligase</keyword>
<proteinExistence type="inferred from homology"/>
<evidence type="ECO:0000256" key="7">
    <source>
        <dbReference type="ARBA" id="ARBA00022741"/>
    </source>
</evidence>
<accession>A0A5B9DBQ4</accession>
<evidence type="ECO:0000259" key="16">
    <source>
        <dbReference type="PROSITE" id="PS50160"/>
    </source>
</evidence>
<feature type="binding site" evidence="14">
    <location>
        <position position="436"/>
    </location>
    <ligand>
        <name>ATP</name>
        <dbReference type="ChEBI" id="CHEBI:30616"/>
    </ligand>
</feature>
<dbReference type="GO" id="GO:0006281">
    <property type="term" value="P:DNA repair"/>
    <property type="evidence" value="ECO:0007669"/>
    <property type="project" value="UniProtKB-UniRule"/>
</dbReference>
<dbReference type="SUPFAM" id="SSF56091">
    <property type="entry name" value="DNA ligase/mRNA capping enzyme, catalytic domain"/>
    <property type="match status" value="1"/>
</dbReference>
<evidence type="ECO:0000256" key="8">
    <source>
        <dbReference type="ARBA" id="ARBA00022763"/>
    </source>
</evidence>
<dbReference type="OrthoDB" id="31274at2157"/>
<reference evidence="17 18" key="1">
    <citation type="journal article" date="2020" name="Nature">
        <title>Isolation of an archaeon at the prokaryote-eukaryote interface.</title>
        <authorList>
            <person name="Imachi H."/>
            <person name="Nobu M.K."/>
            <person name="Nakahara N."/>
            <person name="Morono Y."/>
            <person name="Ogawara M."/>
            <person name="Takaki Y."/>
            <person name="Takano Y."/>
            <person name="Uematsu K."/>
            <person name="Ikuta T."/>
            <person name="Ito M."/>
            <person name="Matsui Y."/>
            <person name="Miyazaki M."/>
            <person name="Murata K."/>
            <person name="Saito Y."/>
            <person name="Sakai S."/>
            <person name="Song C."/>
            <person name="Tasumi E."/>
            <person name="Yamanaka Y."/>
            <person name="Yamaguchi T."/>
            <person name="Kamagata Y."/>
            <person name="Tamaki H."/>
            <person name="Takai K."/>
        </authorList>
    </citation>
    <scope>NUCLEOTIDE SEQUENCE [LARGE SCALE GENOMIC DNA]</scope>
    <source>
        <strain evidence="17 18">MK-D1</strain>
    </source>
</reference>
<dbReference type="Pfam" id="PF04675">
    <property type="entry name" value="DNA_ligase_A_N"/>
    <property type="match status" value="1"/>
</dbReference>
<feature type="active site" description="N6-AMP-lysine intermediate" evidence="14">
    <location>
        <position position="269"/>
    </location>
</feature>
<dbReference type="InterPro" id="IPR036599">
    <property type="entry name" value="DNA_ligase_N_sf"/>
</dbReference>
<keyword evidence="9 14" id="KW-0067">ATP-binding</keyword>
<keyword evidence="11 14" id="KW-0233">DNA recombination</keyword>
<evidence type="ECO:0000256" key="15">
    <source>
        <dbReference type="RuleBase" id="RU004196"/>
    </source>
</evidence>
<dbReference type="KEGG" id="psyt:DSAG12_02235"/>
<dbReference type="NCBIfam" id="TIGR00574">
    <property type="entry name" value="dnl1"/>
    <property type="match status" value="1"/>
</dbReference>
<dbReference type="Gene3D" id="1.10.3260.10">
    <property type="entry name" value="DNA ligase, ATP-dependent, N-terminal domain"/>
    <property type="match status" value="1"/>
</dbReference>
<dbReference type="InterPro" id="IPR022865">
    <property type="entry name" value="DNA_ligae_ATP-dep_bac/arc"/>
</dbReference>
<evidence type="ECO:0000313" key="18">
    <source>
        <dbReference type="Proteomes" id="UP000321408"/>
    </source>
</evidence>
<evidence type="ECO:0000256" key="10">
    <source>
        <dbReference type="ARBA" id="ARBA00022842"/>
    </source>
</evidence>
<evidence type="ECO:0000256" key="1">
    <source>
        <dbReference type="ARBA" id="ARBA00007572"/>
    </source>
</evidence>
<keyword evidence="6 14" id="KW-0479">Metal-binding</keyword>
<dbReference type="Gene3D" id="3.30.470.30">
    <property type="entry name" value="DNA ligase/mRNA capping enzyme"/>
    <property type="match status" value="1"/>
</dbReference>
<keyword evidence="12 14" id="KW-0234">DNA repair</keyword>